<name>M2R9Z1_CERS8</name>
<sequence length="76" mass="8105">MLATANPAERDDTGAERRSTIKIADSDAIAKPLGALGAVISDANVVVSTGYLPVTFEPPETLCGTWYWPSCLEQDH</sequence>
<proteinExistence type="predicted"/>
<dbReference type="Proteomes" id="UP000016930">
    <property type="component" value="Unassembled WGS sequence"/>
</dbReference>
<keyword evidence="2" id="KW-1185">Reference proteome</keyword>
<evidence type="ECO:0000313" key="1">
    <source>
        <dbReference type="EMBL" id="EMD41240.1"/>
    </source>
</evidence>
<organism evidence="1 2">
    <name type="scientific">Ceriporiopsis subvermispora (strain B)</name>
    <name type="common">White-rot fungus</name>
    <name type="synonym">Gelatoporia subvermispora</name>
    <dbReference type="NCBI Taxonomy" id="914234"/>
    <lineage>
        <taxon>Eukaryota</taxon>
        <taxon>Fungi</taxon>
        <taxon>Dikarya</taxon>
        <taxon>Basidiomycota</taxon>
        <taxon>Agaricomycotina</taxon>
        <taxon>Agaricomycetes</taxon>
        <taxon>Polyporales</taxon>
        <taxon>Gelatoporiaceae</taxon>
        <taxon>Gelatoporia</taxon>
    </lineage>
</organism>
<evidence type="ECO:0000313" key="2">
    <source>
        <dbReference type="Proteomes" id="UP000016930"/>
    </source>
</evidence>
<protein>
    <submittedName>
        <fullName evidence="1">Uncharacterized protein</fullName>
    </submittedName>
</protein>
<gene>
    <name evidence="1" type="ORF">CERSUDRAFT_89816</name>
</gene>
<reference evidence="1 2" key="1">
    <citation type="journal article" date="2012" name="Proc. Natl. Acad. Sci. U.S.A.">
        <title>Comparative genomics of Ceriporiopsis subvermispora and Phanerochaete chrysosporium provide insight into selective ligninolysis.</title>
        <authorList>
            <person name="Fernandez-Fueyo E."/>
            <person name="Ruiz-Duenas F.J."/>
            <person name="Ferreira P."/>
            <person name="Floudas D."/>
            <person name="Hibbett D.S."/>
            <person name="Canessa P."/>
            <person name="Larrondo L.F."/>
            <person name="James T.Y."/>
            <person name="Seelenfreund D."/>
            <person name="Lobos S."/>
            <person name="Polanco R."/>
            <person name="Tello M."/>
            <person name="Honda Y."/>
            <person name="Watanabe T."/>
            <person name="Watanabe T."/>
            <person name="Ryu J.S."/>
            <person name="Kubicek C.P."/>
            <person name="Schmoll M."/>
            <person name="Gaskell J."/>
            <person name="Hammel K.E."/>
            <person name="St John F.J."/>
            <person name="Vanden Wymelenberg A."/>
            <person name="Sabat G."/>
            <person name="Splinter BonDurant S."/>
            <person name="Syed K."/>
            <person name="Yadav J.S."/>
            <person name="Doddapaneni H."/>
            <person name="Subramanian V."/>
            <person name="Lavin J.L."/>
            <person name="Oguiza J.A."/>
            <person name="Perez G."/>
            <person name="Pisabarro A.G."/>
            <person name="Ramirez L."/>
            <person name="Santoyo F."/>
            <person name="Master E."/>
            <person name="Coutinho P.M."/>
            <person name="Henrissat B."/>
            <person name="Lombard V."/>
            <person name="Magnuson J.K."/>
            <person name="Kuees U."/>
            <person name="Hori C."/>
            <person name="Igarashi K."/>
            <person name="Samejima M."/>
            <person name="Held B.W."/>
            <person name="Barry K.W."/>
            <person name="LaButti K.M."/>
            <person name="Lapidus A."/>
            <person name="Lindquist E.A."/>
            <person name="Lucas S.M."/>
            <person name="Riley R."/>
            <person name="Salamov A.A."/>
            <person name="Hoffmeister D."/>
            <person name="Schwenk D."/>
            <person name="Hadar Y."/>
            <person name="Yarden O."/>
            <person name="de Vries R.P."/>
            <person name="Wiebenga A."/>
            <person name="Stenlid J."/>
            <person name="Eastwood D."/>
            <person name="Grigoriev I.V."/>
            <person name="Berka R.M."/>
            <person name="Blanchette R.A."/>
            <person name="Kersten P."/>
            <person name="Martinez A.T."/>
            <person name="Vicuna R."/>
            <person name="Cullen D."/>
        </authorList>
    </citation>
    <scope>NUCLEOTIDE SEQUENCE [LARGE SCALE GENOMIC DNA]</scope>
    <source>
        <strain evidence="1 2">B</strain>
    </source>
</reference>
<dbReference type="EMBL" id="KB445791">
    <property type="protein sequence ID" value="EMD41240.1"/>
    <property type="molecule type" value="Genomic_DNA"/>
</dbReference>
<accession>M2R9Z1</accession>
<dbReference type="HOGENOM" id="CLU_2654262_0_0_1"/>
<dbReference type="AlphaFoldDB" id="M2R9Z1"/>